<gene>
    <name evidence="2" type="ORF">CCHR01_12489</name>
</gene>
<sequence length="51" mass="5808">MPLCRGWAGNCSNRRVSKLMRMTQTKKLSRIEAATDRLPNSDSSALFLHEE</sequence>
<proteinExistence type="predicted"/>
<evidence type="ECO:0000313" key="3">
    <source>
        <dbReference type="Proteomes" id="UP001243330"/>
    </source>
</evidence>
<accession>A0AAD9ABT7</accession>
<dbReference type="EMBL" id="JAQOWY010000294">
    <property type="protein sequence ID" value="KAK1844869.1"/>
    <property type="molecule type" value="Genomic_DNA"/>
</dbReference>
<evidence type="ECO:0000256" key="1">
    <source>
        <dbReference type="SAM" id="MobiDB-lite"/>
    </source>
</evidence>
<dbReference type="Proteomes" id="UP001243330">
    <property type="component" value="Unassembled WGS sequence"/>
</dbReference>
<comment type="caution">
    <text evidence="2">The sequence shown here is derived from an EMBL/GenBank/DDBJ whole genome shotgun (WGS) entry which is preliminary data.</text>
</comment>
<dbReference type="AlphaFoldDB" id="A0AAD9ABT7"/>
<evidence type="ECO:0000313" key="2">
    <source>
        <dbReference type="EMBL" id="KAK1844869.1"/>
    </source>
</evidence>
<feature type="region of interest" description="Disordered" evidence="1">
    <location>
        <begin position="31"/>
        <end position="51"/>
    </location>
</feature>
<protein>
    <submittedName>
        <fullName evidence="2">Uncharacterized protein</fullName>
    </submittedName>
</protein>
<organism evidence="2 3">
    <name type="scientific">Colletotrichum chrysophilum</name>
    <dbReference type="NCBI Taxonomy" id="1836956"/>
    <lineage>
        <taxon>Eukaryota</taxon>
        <taxon>Fungi</taxon>
        <taxon>Dikarya</taxon>
        <taxon>Ascomycota</taxon>
        <taxon>Pezizomycotina</taxon>
        <taxon>Sordariomycetes</taxon>
        <taxon>Hypocreomycetidae</taxon>
        <taxon>Glomerellales</taxon>
        <taxon>Glomerellaceae</taxon>
        <taxon>Colletotrichum</taxon>
        <taxon>Colletotrichum gloeosporioides species complex</taxon>
    </lineage>
</organism>
<reference evidence="2" key="1">
    <citation type="submission" date="2023-01" db="EMBL/GenBank/DDBJ databases">
        <title>Colletotrichum chrysophilum M932 genome sequence.</title>
        <authorList>
            <person name="Baroncelli R."/>
        </authorList>
    </citation>
    <scope>NUCLEOTIDE SEQUENCE</scope>
    <source>
        <strain evidence="2">M932</strain>
    </source>
</reference>
<name>A0AAD9ABT7_9PEZI</name>
<keyword evidence="3" id="KW-1185">Reference proteome</keyword>